<feature type="region of interest" description="Disordered" evidence="7">
    <location>
        <begin position="304"/>
        <end position="343"/>
    </location>
</feature>
<evidence type="ECO:0000256" key="1">
    <source>
        <dbReference type="ARBA" id="ARBA00004477"/>
    </source>
</evidence>
<dbReference type="PANTHER" id="PTHR21212:SF0">
    <property type="entry name" value="SEIPIN"/>
    <property type="match status" value="1"/>
</dbReference>
<gene>
    <name evidence="8" type="ORF">DMC30DRAFT_66441</name>
</gene>
<dbReference type="GO" id="GO:0140042">
    <property type="term" value="P:lipid droplet formation"/>
    <property type="evidence" value="ECO:0007669"/>
    <property type="project" value="UniProtKB-ARBA"/>
</dbReference>
<keyword evidence="9" id="KW-1185">Reference proteome</keyword>
<evidence type="ECO:0000256" key="5">
    <source>
        <dbReference type="ARBA" id="ARBA00023098"/>
    </source>
</evidence>
<keyword evidence="5" id="KW-0443">Lipid metabolism</keyword>
<keyword evidence="4" id="KW-1133">Transmembrane helix</keyword>
<keyword evidence="6" id="KW-0472">Membrane</keyword>
<keyword evidence="3" id="KW-0256">Endoplasmic reticulum</keyword>
<evidence type="ECO:0000256" key="4">
    <source>
        <dbReference type="ARBA" id="ARBA00022989"/>
    </source>
</evidence>
<sequence length="588" mass="61853">MSVPITLTSGIRLESDKVECEATSTSSEFKLSSRCPGFPSLADNPEAMARPKSGSEGTHAPAGTHQGPLWTALSLAVRSVALGGVASLAVVVALVAWLVLRSALAVDPVVARERLWLQYGQYKPPYALVQLDKAKYSTPGKVYDVTLELTVPVNPNNLDLGNFMCSLSLLDATGEHLVTASRPAILAHPSASAQACLAPSSSKHSSTLSRLLLFPLTLVTRSTSTAASCLAPLASSSWTPGPGCTTKLVIPLLERASFASPALSSSALTARKPSRWTLGRGYKARRAASNGPATALWVQVGREDAHPSPDEAKTALKRGEEVEQAEGRTETRVSRRERERERPRELQVQEAWVRIEVQLHGLRAFAYHHPYLLFATFVPSFLALELFAALAAYVLCVVRAEPATPEEQDLVQRLSGRREGAKPRGASPSGRARTPQTELSTPFEFETDVEAEAARLRAARRMRLGPGGVGMSEAFTASGGPSGGETGTGTEYTDEDGEEGTEVGESVSEVGVGEVRGRVKDEEDEGDAGTVAGSATTRATRSTFGPSLGGTTITSSTGTTSALGGAASSAGMRGRAAGGTGAAKEEEE</sequence>
<feature type="region of interest" description="Disordered" evidence="7">
    <location>
        <begin position="406"/>
        <end position="439"/>
    </location>
</feature>
<dbReference type="Pfam" id="PF06775">
    <property type="entry name" value="Seipin"/>
    <property type="match status" value="1"/>
</dbReference>
<evidence type="ECO:0000256" key="3">
    <source>
        <dbReference type="ARBA" id="ARBA00022824"/>
    </source>
</evidence>
<feature type="compositionally biased region" description="Low complexity" evidence="7">
    <location>
        <begin position="528"/>
        <end position="575"/>
    </location>
</feature>
<dbReference type="Proteomes" id="UP000311382">
    <property type="component" value="Unassembled WGS sequence"/>
</dbReference>
<dbReference type="PANTHER" id="PTHR21212">
    <property type="entry name" value="BERNARDINELLI-SEIP CONGENITAL LIPODYSTROPHY 2 HOMOLOG BSCL2 PROTEIN"/>
    <property type="match status" value="1"/>
</dbReference>
<dbReference type="STRING" id="5288.A0A5C5G1V7"/>
<feature type="compositionally biased region" description="Acidic residues" evidence="7">
    <location>
        <begin position="492"/>
        <end position="502"/>
    </location>
</feature>
<proteinExistence type="predicted"/>
<feature type="region of interest" description="Disordered" evidence="7">
    <location>
        <begin position="465"/>
        <end position="588"/>
    </location>
</feature>
<keyword evidence="2" id="KW-0812">Transmembrane</keyword>
<name>A0A5C5G1V7_9BASI</name>
<evidence type="ECO:0000256" key="6">
    <source>
        <dbReference type="ARBA" id="ARBA00023136"/>
    </source>
</evidence>
<comment type="subcellular location">
    <subcellularLocation>
        <location evidence="1">Endoplasmic reticulum membrane</location>
        <topology evidence="1">Multi-pass membrane protein</topology>
    </subcellularLocation>
</comment>
<evidence type="ECO:0000256" key="2">
    <source>
        <dbReference type="ARBA" id="ARBA00022692"/>
    </source>
</evidence>
<feature type="compositionally biased region" description="Low complexity" evidence="7">
    <location>
        <begin position="503"/>
        <end position="513"/>
    </location>
</feature>
<dbReference type="InterPro" id="IPR009617">
    <property type="entry name" value="Seipin"/>
</dbReference>
<dbReference type="GO" id="GO:0006629">
    <property type="term" value="P:lipid metabolic process"/>
    <property type="evidence" value="ECO:0007669"/>
    <property type="project" value="UniProtKB-KW"/>
</dbReference>
<organism evidence="8 9">
    <name type="scientific">Rhodotorula diobovata</name>
    <dbReference type="NCBI Taxonomy" id="5288"/>
    <lineage>
        <taxon>Eukaryota</taxon>
        <taxon>Fungi</taxon>
        <taxon>Dikarya</taxon>
        <taxon>Basidiomycota</taxon>
        <taxon>Pucciniomycotina</taxon>
        <taxon>Microbotryomycetes</taxon>
        <taxon>Sporidiobolales</taxon>
        <taxon>Sporidiobolaceae</taxon>
        <taxon>Rhodotorula</taxon>
    </lineage>
</organism>
<evidence type="ECO:0000313" key="8">
    <source>
        <dbReference type="EMBL" id="TNY23098.1"/>
    </source>
</evidence>
<protein>
    <submittedName>
        <fullName evidence="8">Putative adipose-regulatory protein-domain-containing protein</fullName>
    </submittedName>
</protein>
<evidence type="ECO:0000313" key="9">
    <source>
        <dbReference type="Proteomes" id="UP000311382"/>
    </source>
</evidence>
<feature type="region of interest" description="Disordered" evidence="7">
    <location>
        <begin position="42"/>
        <end position="63"/>
    </location>
</feature>
<dbReference type="AlphaFoldDB" id="A0A5C5G1V7"/>
<dbReference type="OrthoDB" id="3990054at2759"/>
<reference evidence="8 9" key="1">
    <citation type="submission" date="2019-03" db="EMBL/GenBank/DDBJ databases">
        <title>Rhodosporidium diobovatum UCD-FST 08-225 genome sequencing, assembly, and annotation.</title>
        <authorList>
            <person name="Fakankun I.U."/>
            <person name="Fristensky B."/>
            <person name="Levin D.B."/>
        </authorList>
    </citation>
    <scope>NUCLEOTIDE SEQUENCE [LARGE SCALE GENOMIC DNA]</scope>
    <source>
        <strain evidence="8 9">UCD-FST 08-225</strain>
    </source>
</reference>
<dbReference type="CDD" id="cd23995">
    <property type="entry name" value="Seipin_BSCL2_like"/>
    <property type="match status" value="1"/>
</dbReference>
<comment type="caution">
    <text evidence="8">The sequence shown here is derived from an EMBL/GenBank/DDBJ whole genome shotgun (WGS) entry which is preliminary data.</text>
</comment>
<dbReference type="GO" id="GO:0005789">
    <property type="term" value="C:endoplasmic reticulum membrane"/>
    <property type="evidence" value="ECO:0007669"/>
    <property type="project" value="UniProtKB-SubCell"/>
</dbReference>
<accession>A0A5C5G1V7</accession>
<dbReference type="EMBL" id="SOZI01000015">
    <property type="protein sequence ID" value="TNY23098.1"/>
    <property type="molecule type" value="Genomic_DNA"/>
</dbReference>
<evidence type="ECO:0000256" key="7">
    <source>
        <dbReference type="SAM" id="MobiDB-lite"/>
    </source>
</evidence>